<gene>
    <name evidence="2" type="ORF">M5D96_013955</name>
</gene>
<dbReference type="EMBL" id="JAMKOV010000153">
    <property type="protein sequence ID" value="KAI8033298.1"/>
    <property type="molecule type" value="Genomic_DNA"/>
</dbReference>
<evidence type="ECO:0000313" key="2">
    <source>
        <dbReference type="EMBL" id="KAI8033298.1"/>
    </source>
</evidence>
<feature type="compositionally biased region" description="Basic and acidic residues" evidence="1">
    <location>
        <begin position="27"/>
        <end position="71"/>
    </location>
</feature>
<dbReference type="Proteomes" id="UP001059596">
    <property type="component" value="Unassembled WGS sequence"/>
</dbReference>
<sequence length="100" mass="11285">MGLRTTDRQLCNLCFPHLINVFSQNEHSTEDARNVAKGCDEDITQERHGTKDQGPKDQDTRTQGKAECRPEMQSRAYMAQERAKMLALPARGFDSSQAES</sequence>
<proteinExistence type="predicted"/>
<keyword evidence="3" id="KW-1185">Reference proteome</keyword>
<feature type="region of interest" description="Disordered" evidence="1">
    <location>
        <begin position="26"/>
        <end position="71"/>
    </location>
</feature>
<evidence type="ECO:0000313" key="3">
    <source>
        <dbReference type="Proteomes" id="UP001059596"/>
    </source>
</evidence>
<reference evidence="2" key="1">
    <citation type="journal article" date="2023" name="Genome Biol. Evol.">
        <title>Long-read-based Genome Assembly of Drosophila gunungcola Reveals Fewer Chemosensory Genes in Flower-breeding Species.</title>
        <authorList>
            <person name="Negi A."/>
            <person name="Liao B.Y."/>
            <person name="Yeh S.D."/>
        </authorList>
    </citation>
    <scope>NUCLEOTIDE SEQUENCE</scope>
    <source>
        <strain evidence="2">Sukarami</strain>
    </source>
</reference>
<organism evidence="2 3">
    <name type="scientific">Drosophila gunungcola</name>
    <name type="common">fruit fly</name>
    <dbReference type="NCBI Taxonomy" id="103775"/>
    <lineage>
        <taxon>Eukaryota</taxon>
        <taxon>Metazoa</taxon>
        <taxon>Ecdysozoa</taxon>
        <taxon>Arthropoda</taxon>
        <taxon>Hexapoda</taxon>
        <taxon>Insecta</taxon>
        <taxon>Pterygota</taxon>
        <taxon>Neoptera</taxon>
        <taxon>Endopterygota</taxon>
        <taxon>Diptera</taxon>
        <taxon>Brachycera</taxon>
        <taxon>Muscomorpha</taxon>
        <taxon>Ephydroidea</taxon>
        <taxon>Drosophilidae</taxon>
        <taxon>Drosophila</taxon>
        <taxon>Sophophora</taxon>
    </lineage>
</organism>
<evidence type="ECO:0000256" key="1">
    <source>
        <dbReference type="SAM" id="MobiDB-lite"/>
    </source>
</evidence>
<accession>A0A9P9YAC5</accession>
<comment type="caution">
    <text evidence="2">The sequence shown here is derived from an EMBL/GenBank/DDBJ whole genome shotgun (WGS) entry which is preliminary data.</text>
</comment>
<protein>
    <submittedName>
        <fullName evidence="2">Uncharacterized protein</fullName>
    </submittedName>
</protein>
<name>A0A9P9YAC5_9MUSC</name>
<dbReference type="AlphaFoldDB" id="A0A9P9YAC5"/>